<evidence type="ECO:0000256" key="5">
    <source>
        <dbReference type="ARBA" id="ARBA00015611"/>
    </source>
</evidence>
<reference evidence="16 17" key="1">
    <citation type="submission" date="2020-04" db="EMBL/GenBank/DDBJ databases">
        <title>MicrobeNet Type strains.</title>
        <authorList>
            <person name="Nicholson A.C."/>
        </authorList>
    </citation>
    <scope>NUCLEOTIDE SEQUENCE [LARGE SCALE GENOMIC DNA]</scope>
    <source>
        <strain evidence="16 17">DSM 40738</strain>
    </source>
</reference>
<keyword evidence="10" id="KW-0482">Metalloprotease</keyword>
<dbReference type="InterPro" id="IPR042097">
    <property type="entry name" value="Aminopeptidase_N-like_N_sf"/>
</dbReference>
<evidence type="ECO:0000313" key="16">
    <source>
        <dbReference type="EMBL" id="NKY15803.1"/>
    </source>
</evidence>
<evidence type="ECO:0000256" key="10">
    <source>
        <dbReference type="ARBA" id="ARBA00023049"/>
    </source>
</evidence>
<dbReference type="RefSeq" id="WP_168439997.1">
    <property type="nucleotide sequence ID" value="NZ_JAAXOU010000224.1"/>
</dbReference>
<evidence type="ECO:0000256" key="8">
    <source>
        <dbReference type="ARBA" id="ARBA00022801"/>
    </source>
</evidence>
<dbReference type="Pfam" id="PF01433">
    <property type="entry name" value="Peptidase_M1"/>
    <property type="match status" value="1"/>
</dbReference>
<evidence type="ECO:0000256" key="2">
    <source>
        <dbReference type="ARBA" id="ARBA00001947"/>
    </source>
</evidence>
<dbReference type="GO" id="GO:0008237">
    <property type="term" value="F:metallopeptidase activity"/>
    <property type="evidence" value="ECO:0007669"/>
    <property type="project" value="UniProtKB-KW"/>
</dbReference>
<dbReference type="GO" id="GO:0008270">
    <property type="term" value="F:zinc ion binding"/>
    <property type="evidence" value="ECO:0007669"/>
    <property type="project" value="InterPro"/>
</dbReference>
<dbReference type="EC" id="3.4.11.2" evidence="4"/>
<evidence type="ECO:0000256" key="3">
    <source>
        <dbReference type="ARBA" id="ARBA00010136"/>
    </source>
</evidence>
<evidence type="ECO:0000256" key="11">
    <source>
        <dbReference type="ARBA" id="ARBA00029811"/>
    </source>
</evidence>
<dbReference type="InterPro" id="IPR001930">
    <property type="entry name" value="Peptidase_M1"/>
</dbReference>
<feature type="domain" description="Aminopeptidase N-like N-terminal" evidence="15">
    <location>
        <begin position="55"/>
        <end position="225"/>
    </location>
</feature>
<dbReference type="InterPro" id="IPR045357">
    <property type="entry name" value="Aminopeptidase_N-like_N"/>
</dbReference>
<feature type="signal peptide" evidence="13">
    <location>
        <begin position="1"/>
        <end position="31"/>
    </location>
</feature>
<keyword evidence="17" id="KW-1185">Reference proteome</keyword>
<dbReference type="InterPro" id="IPR014782">
    <property type="entry name" value="Peptidase_M1_dom"/>
</dbReference>
<evidence type="ECO:0000313" key="17">
    <source>
        <dbReference type="Proteomes" id="UP000570003"/>
    </source>
</evidence>
<comment type="catalytic activity">
    <reaction evidence="1">
        <text>Release of an N-terminal amino acid, Xaa-|-Yaa- from a peptide, amide or arylamide. Xaa is preferably Ala, but may be most amino acids including Pro (slow action). When a terminal hydrophobic residue is followed by a prolyl residue, the two may be released as an intact Xaa-Pro dipeptide.</text>
        <dbReference type="EC" id="3.4.11.2"/>
    </reaction>
</comment>
<dbReference type="PRINTS" id="PR00756">
    <property type="entry name" value="ALADIPTASE"/>
</dbReference>
<evidence type="ECO:0000256" key="7">
    <source>
        <dbReference type="ARBA" id="ARBA00022723"/>
    </source>
</evidence>
<evidence type="ECO:0000256" key="9">
    <source>
        <dbReference type="ARBA" id="ARBA00022833"/>
    </source>
</evidence>
<dbReference type="Pfam" id="PF17900">
    <property type="entry name" value="Peptidase_M1_N"/>
    <property type="match status" value="1"/>
</dbReference>
<comment type="cofactor">
    <cofactor evidence="2">
        <name>Zn(2+)</name>
        <dbReference type="ChEBI" id="CHEBI:29105"/>
    </cofactor>
</comment>
<keyword evidence="7" id="KW-0479">Metal-binding</keyword>
<protein>
    <recommendedName>
        <fullName evidence="5">Aminopeptidase N</fullName>
        <ecNumber evidence="4">3.4.11.2</ecNumber>
    </recommendedName>
    <alternativeName>
        <fullName evidence="11">Alanine aminopeptidase</fullName>
    </alternativeName>
    <alternativeName>
        <fullName evidence="12">Lysyl aminopeptidase</fullName>
    </alternativeName>
</protein>
<evidence type="ECO:0000256" key="4">
    <source>
        <dbReference type="ARBA" id="ARBA00012564"/>
    </source>
</evidence>
<accession>A0AA44IEX3</accession>
<dbReference type="InterPro" id="IPR050344">
    <property type="entry name" value="Peptidase_M1_aminopeptidases"/>
</dbReference>
<dbReference type="InterPro" id="IPR027268">
    <property type="entry name" value="Peptidase_M4/M1_CTD_sf"/>
</dbReference>
<dbReference type="GO" id="GO:0006508">
    <property type="term" value="P:proteolysis"/>
    <property type="evidence" value="ECO:0007669"/>
    <property type="project" value="UniProtKB-KW"/>
</dbReference>
<feature type="domain" description="Peptidase M1 membrane alanine aminopeptidase" evidence="14">
    <location>
        <begin position="314"/>
        <end position="452"/>
    </location>
</feature>
<dbReference type="EMBL" id="JAAXOU010000224">
    <property type="protein sequence ID" value="NKY15803.1"/>
    <property type="molecule type" value="Genomic_DNA"/>
</dbReference>
<evidence type="ECO:0000256" key="6">
    <source>
        <dbReference type="ARBA" id="ARBA00022670"/>
    </source>
</evidence>
<comment type="caution">
    <text evidence="16">The sequence shown here is derived from an EMBL/GenBank/DDBJ whole genome shotgun (WGS) entry which is preliminary data.</text>
</comment>
<keyword evidence="6" id="KW-0645">Protease</keyword>
<evidence type="ECO:0000256" key="1">
    <source>
        <dbReference type="ARBA" id="ARBA00000098"/>
    </source>
</evidence>
<evidence type="ECO:0000259" key="15">
    <source>
        <dbReference type="Pfam" id="PF17900"/>
    </source>
</evidence>
<dbReference type="SUPFAM" id="SSF63737">
    <property type="entry name" value="Leukotriene A4 hydrolase N-terminal domain"/>
    <property type="match status" value="1"/>
</dbReference>
<gene>
    <name evidence="16" type="ORF">HGA06_17110</name>
</gene>
<evidence type="ECO:0000256" key="13">
    <source>
        <dbReference type="SAM" id="SignalP"/>
    </source>
</evidence>
<evidence type="ECO:0000259" key="14">
    <source>
        <dbReference type="Pfam" id="PF01433"/>
    </source>
</evidence>
<dbReference type="AlphaFoldDB" id="A0AA44IEX3"/>
<dbReference type="Gene3D" id="2.60.40.1730">
    <property type="entry name" value="tricorn interacting facor f3 domain"/>
    <property type="match status" value="1"/>
</dbReference>
<feature type="chain" id="PRO_5041219206" description="Aminopeptidase N" evidence="13">
    <location>
        <begin position="32"/>
        <end position="462"/>
    </location>
</feature>
<keyword evidence="9" id="KW-0862">Zinc</keyword>
<evidence type="ECO:0000256" key="12">
    <source>
        <dbReference type="ARBA" id="ARBA00031533"/>
    </source>
</evidence>
<dbReference type="CDD" id="cd09603">
    <property type="entry name" value="M1_APN_like"/>
    <property type="match status" value="1"/>
</dbReference>
<sequence length="462" mass="49569">MTHRKRGRGRARASLAALLLSAAGCTGGVTGAPGAAGVRDPYFPRLGNGGYDVRHYALTVAYDPATGRLDGTAEITARATQALSAFNLDLAGLTVRDATVDGDRASVRRAGHEVTLRPRTDLRDGAVFRTVVRYSGVPRTITDPDGSEEGWLRTADGAVALGEPTGSMAWFPGNHHPSDKATYTVTVTVPAGFQAVSNGLPGRAVTRGGRTTATWRTAEPMASYLATLAVGRFDVVVTRTPAGLPVLTATDRTVTRGNADLPARLSGMLEWLTRRLGPYPFSSAGVIVERPGDSSYALETQTRPVIPQDMLTPDTLVHELAHQWYGNSVSPASWRDMWLNEGFAQYVEWLYEEDSGGRSVRRSHEAAFAAPANWAFPPAAPPAAADVSGSPVYGRGAMVLHKLRQAVGDDAFFGLLRGWAAEHRHGNASTGDFTAYAQERTGRDLTALWDTWLYGRERPDAP</sequence>
<dbReference type="PANTHER" id="PTHR11533">
    <property type="entry name" value="PROTEASE M1 ZINC METALLOPROTEASE"/>
    <property type="match status" value="1"/>
</dbReference>
<keyword evidence="13" id="KW-0732">Signal</keyword>
<dbReference type="SUPFAM" id="SSF55486">
    <property type="entry name" value="Metalloproteases ('zincins'), catalytic domain"/>
    <property type="match status" value="1"/>
</dbReference>
<dbReference type="Gene3D" id="1.10.390.10">
    <property type="entry name" value="Neutral Protease Domain 2"/>
    <property type="match status" value="1"/>
</dbReference>
<proteinExistence type="inferred from homology"/>
<comment type="similarity">
    <text evidence="3">Belongs to the peptidase M1 family.</text>
</comment>
<dbReference type="PANTHER" id="PTHR11533:SF297">
    <property type="entry name" value="AMINOPEPTIDASE N"/>
    <property type="match status" value="1"/>
</dbReference>
<organism evidence="16 17">
    <name type="scientific">Streptomyces somaliensis (strain ATCC 33201 / DSM 40738 / JCM 12659 / KCTC 9044 / NCTC 11332 / NRRL B-12077 / IP 733)</name>
    <dbReference type="NCBI Taxonomy" id="1134445"/>
    <lineage>
        <taxon>Bacteria</taxon>
        <taxon>Bacillati</taxon>
        <taxon>Actinomycetota</taxon>
        <taxon>Actinomycetes</taxon>
        <taxon>Kitasatosporales</taxon>
        <taxon>Streptomycetaceae</taxon>
        <taxon>Streptomyces</taxon>
    </lineage>
</organism>
<dbReference type="PROSITE" id="PS51257">
    <property type="entry name" value="PROKAR_LIPOPROTEIN"/>
    <property type="match status" value="1"/>
</dbReference>
<dbReference type="GO" id="GO:0016285">
    <property type="term" value="F:alanyl aminopeptidase activity"/>
    <property type="evidence" value="ECO:0007669"/>
    <property type="project" value="UniProtKB-EC"/>
</dbReference>
<name>A0AA44IEX3_STRE0</name>
<keyword evidence="8" id="KW-0378">Hydrolase</keyword>
<dbReference type="Proteomes" id="UP000570003">
    <property type="component" value="Unassembled WGS sequence"/>
</dbReference>